<organism evidence="1 2">
    <name type="scientific">Suillus luteus UH-Slu-Lm8-n1</name>
    <dbReference type="NCBI Taxonomy" id="930992"/>
    <lineage>
        <taxon>Eukaryota</taxon>
        <taxon>Fungi</taxon>
        <taxon>Dikarya</taxon>
        <taxon>Basidiomycota</taxon>
        <taxon>Agaricomycotina</taxon>
        <taxon>Agaricomycetes</taxon>
        <taxon>Agaricomycetidae</taxon>
        <taxon>Boletales</taxon>
        <taxon>Suillineae</taxon>
        <taxon>Suillaceae</taxon>
        <taxon>Suillus</taxon>
    </lineage>
</organism>
<protein>
    <submittedName>
        <fullName evidence="1">Uncharacterized protein</fullName>
    </submittedName>
</protein>
<dbReference type="OrthoDB" id="2621411at2759"/>
<gene>
    <name evidence="1" type="ORF">CY34DRAFT_805255</name>
</gene>
<dbReference type="Proteomes" id="UP000054485">
    <property type="component" value="Unassembled WGS sequence"/>
</dbReference>
<proteinExistence type="predicted"/>
<dbReference type="AlphaFoldDB" id="A0A0D0BFQ9"/>
<accession>A0A0D0BFQ9</accession>
<evidence type="ECO:0000313" key="2">
    <source>
        <dbReference type="Proteomes" id="UP000054485"/>
    </source>
</evidence>
<name>A0A0D0BFQ9_9AGAM</name>
<dbReference type="EMBL" id="KN835247">
    <property type="protein sequence ID" value="KIK42118.1"/>
    <property type="molecule type" value="Genomic_DNA"/>
</dbReference>
<evidence type="ECO:0000313" key="1">
    <source>
        <dbReference type="EMBL" id="KIK42118.1"/>
    </source>
</evidence>
<reference evidence="2" key="2">
    <citation type="submission" date="2015-01" db="EMBL/GenBank/DDBJ databases">
        <title>Evolutionary Origins and Diversification of the Mycorrhizal Mutualists.</title>
        <authorList>
            <consortium name="DOE Joint Genome Institute"/>
            <consortium name="Mycorrhizal Genomics Consortium"/>
            <person name="Kohler A."/>
            <person name="Kuo A."/>
            <person name="Nagy L.G."/>
            <person name="Floudas D."/>
            <person name="Copeland A."/>
            <person name="Barry K.W."/>
            <person name="Cichocki N."/>
            <person name="Veneault-Fourrey C."/>
            <person name="LaButti K."/>
            <person name="Lindquist E.A."/>
            <person name="Lipzen A."/>
            <person name="Lundell T."/>
            <person name="Morin E."/>
            <person name="Murat C."/>
            <person name="Riley R."/>
            <person name="Ohm R."/>
            <person name="Sun H."/>
            <person name="Tunlid A."/>
            <person name="Henrissat B."/>
            <person name="Grigoriev I.V."/>
            <person name="Hibbett D.S."/>
            <person name="Martin F."/>
        </authorList>
    </citation>
    <scope>NUCLEOTIDE SEQUENCE [LARGE SCALE GENOMIC DNA]</scope>
    <source>
        <strain evidence="2">UH-Slu-Lm8-n1</strain>
    </source>
</reference>
<reference evidence="1 2" key="1">
    <citation type="submission" date="2014-04" db="EMBL/GenBank/DDBJ databases">
        <authorList>
            <consortium name="DOE Joint Genome Institute"/>
            <person name="Kuo A."/>
            <person name="Ruytinx J."/>
            <person name="Rineau F."/>
            <person name="Colpaert J."/>
            <person name="Kohler A."/>
            <person name="Nagy L.G."/>
            <person name="Floudas D."/>
            <person name="Copeland A."/>
            <person name="Barry K.W."/>
            <person name="Cichocki N."/>
            <person name="Veneault-Fourrey C."/>
            <person name="LaButti K."/>
            <person name="Lindquist E.A."/>
            <person name="Lipzen A."/>
            <person name="Lundell T."/>
            <person name="Morin E."/>
            <person name="Murat C."/>
            <person name="Sun H."/>
            <person name="Tunlid A."/>
            <person name="Henrissat B."/>
            <person name="Grigoriev I.V."/>
            <person name="Hibbett D.S."/>
            <person name="Martin F."/>
            <person name="Nordberg H.P."/>
            <person name="Cantor M.N."/>
            <person name="Hua S.X."/>
        </authorList>
    </citation>
    <scope>NUCLEOTIDE SEQUENCE [LARGE SCALE GENOMIC DNA]</scope>
    <source>
        <strain evidence="1 2">UH-Slu-Lm8-n1</strain>
    </source>
</reference>
<dbReference type="HOGENOM" id="CLU_3070223_0_0_1"/>
<sequence>MNEWLSESGLERGLLISDNSHTTSSDGTCEVESPSLLAEEDIVPLKPSPFATD</sequence>
<dbReference type="InParanoid" id="A0A0D0BFQ9"/>
<keyword evidence="2" id="KW-1185">Reference proteome</keyword>